<feature type="domain" description="NADH:quinone oxidoreductase/Mrp antiporter transmembrane" evidence="7">
    <location>
        <begin position="131"/>
        <end position="408"/>
    </location>
</feature>
<dbReference type="PRINTS" id="PR01435">
    <property type="entry name" value="NPOXDRDTASE5"/>
</dbReference>
<feature type="transmembrane region" description="Helical" evidence="6">
    <location>
        <begin position="249"/>
        <end position="272"/>
    </location>
</feature>
<feature type="transmembrane region" description="Helical" evidence="6">
    <location>
        <begin position="35"/>
        <end position="54"/>
    </location>
</feature>
<feature type="transmembrane region" description="Helical" evidence="6">
    <location>
        <begin position="210"/>
        <end position="228"/>
    </location>
</feature>
<dbReference type="Pfam" id="PF00662">
    <property type="entry name" value="Proton_antipo_N"/>
    <property type="match status" value="1"/>
</dbReference>
<feature type="transmembrane region" description="Helical" evidence="6">
    <location>
        <begin position="305"/>
        <end position="323"/>
    </location>
</feature>
<feature type="transmembrane region" description="Helical" evidence="6">
    <location>
        <begin position="114"/>
        <end position="132"/>
    </location>
</feature>
<dbReference type="PRINTS" id="PR01434">
    <property type="entry name" value="NADHDHGNASE5"/>
</dbReference>
<dbReference type="Pfam" id="PF00361">
    <property type="entry name" value="Proton_antipo_M"/>
    <property type="match status" value="1"/>
</dbReference>
<dbReference type="PANTHER" id="PTHR42829">
    <property type="entry name" value="NADH-UBIQUINONE OXIDOREDUCTASE CHAIN 5"/>
    <property type="match status" value="1"/>
</dbReference>
<feature type="transmembrane region" description="Helical" evidence="6">
    <location>
        <begin position="84"/>
        <end position="102"/>
    </location>
</feature>
<feature type="transmembrane region" description="Helical" evidence="6">
    <location>
        <begin position="543"/>
        <end position="563"/>
    </location>
</feature>
<feature type="transmembrane region" description="Helical" evidence="6">
    <location>
        <begin position="673"/>
        <end position="690"/>
    </location>
</feature>
<dbReference type="InterPro" id="IPR001750">
    <property type="entry name" value="ND/Mrp_TM"/>
</dbReference>
<dbReference type="Proteomes" id="UP000837932">
    <property type="component" value="Unassembled WGS sequence"/>
</dbReference>
<dbReference type="RefSeq" id="WP_238804649.1">
    <property type="nucleotide sequence ID" value="NZ_CAKLPY010000001.1"/>
</dbReference>
<keyword evidence="2 5" id="KW-0812">Transmembrane</keyword>
<feature type="transmembrane region" description="Helical" evidence="6">
    <location>
        <begin position="372"/>
        <end position="394"/>
    </location>
</feature>
<evidence type="ECO:0000256" key="4">
    <source>
        <dbReference type="ARBA" id="ARBA00023136"/>
    </source>
</evidence>
<keyword evidence="3 6" id="KW-1133">Transmembrane helix</keyword>
<organism evidence="9 10">
    <name type="scientific">Emticicia aquatica</name>
    <dbReference type="NCBI Taxonomy" id="1681835"/>
    <lineage>
        <taxon>Bacteria</taxon>
        <taxon>Pseudomonadati</taxon>
        <taxon>Bacteroidota</taxon>
        <taxon>Cytophagia</taxon>
        <taxon>Cytophagales</taxon>
        <taxon>Leadbetterellaceae</taxon>
        <taxon>Emticicia</taxon>
    </lineage>
</organism>
<comment type="caution">
    <text evidence="9">The sequence shown here is derived from an EMBL/GenBank/DDBJ whole genome shotgun (WGS) entry which is preliminary data.</text>
</comment>
<feature type="transmembrane region" description="Helical" evidence="6">
    <location>
        <begin position="504"/>
        <end position="523"/>
    </location>
</feature>
<dbReference type="Gene3D" id="1.20.5.2700">
    <property type="match status" value="2"/>
</dbReference>
<comment type="subcellular location">
    <subcellularLocation>
        <location evidence="1">Endomembrane system</location>
        <topology evidence="1">Multi-pass membrane protein</topology>
    </subcellularLocation>
    <subcellularLocation>
        <location evidence="5">Membrane</location>
        <topology evidence="5">Multi-pass membrane protein</topology>
    </subcellularLocation>
</comment>
<evidence type="ECO:0000259" key="8">
    <source>
        <dbReference type="Pfam" id="PF00662"/>
    </source>
</evidence>
<reference evidence="9" key="1">
    <citation type="submission" date="2021-12" db="EMBL/GenBank/DDBJ databases">
        <authorList>
            <person name="Rodrigo-Torres L."/>
            <person name="Arahal R. D."/>
            <person name="Lucena T."/>
        </authorList>
    </citation>
    <scope>NUCLEOTIDE SEQUENCE</scope>
    <source>
        <strain evidence="9">CECT 8858</strain>
    </source>
</reference>
<dbReference type="InterPro" id="IPR001516">
    <property type="entry name" value="Proton_antipo_N"/>
</dbReference>
<feature type="transmembrane region" description="Helical" evidence="6">
    <location>
        <begin position="168"/>
        <end position="190"/>
    </location>
</feature>
<evidence type="ECO:0000313" key="10">
    <source>
        <dbReference type="Proteomes" id="UP000837932"/>
    </source>
</evidence>
<gene>
    <name evidence="9" type="primary">ndhB_1</name>
    <name evidence="9" type="ORF">EMA8858_00788</name>
</gene>
<dbReference type="PANTHER" id="PTHR42829:SF2">
    <property type="entry name" value="NADH-UBIQUINONE OXIDOREDUCTASE CHAIN 5"/>
    <property type="match status" value="1"/>
</dbReference>
<dbReference type="NCBIfam" id="NF005141">
    <property type="entry name" value="PRK06590.1"/>
    <property type="match status" value="1"/>
</dbReference>
<protein>
    <submittedName>
        <fullName evidence="9">NAD(P)H-quinone oxidoreductase subunit 2, chloroplastic</fullName>
    </submittedName>
</protein>
<dbReference type="InterPro" id="IPR018393">
    <property type="entry name" value="NADHpl_OxRdtase_5_subgr"/>
</dbReference>
<sequence>MSAERVILINLLLYLFGFSFLLYKRNKLSEQSIALLSITFNFIGVLFSMGIRLSDIYGDVITYPWFSVGDKAFTIDILLNDLTFLMYFLVQFIALWVQVFSMQYMKGDPSFGRYYAYINLFILAMIGIIISGNLLMIFMFWELVGLCSYLLVGFWYEKKSATNAAIKAFLVNRVGDIGFFIAILLIYRFFGTLDISLIIEKAQKLSPEIANSPILTTMGLLLFCGCMAKSAQLPLQVWLPDAMEGPTPVSALIHAATMVAAGIFLMARVYPILSLDTLLVMAIVGMLTMLFGACSALIQYDIKKLLAFSTISQLGLMVVGIGVGAVNTALFHLVTHAFFKAGLFLSAGAVIHHLHHEQDMRKMGNLRKEIPIIYYTYTICAAALAGIPFFSGFLSKDAILVAAFEWASHQPKQVYFIIPAVCLVVSGMSAYYMMRQVFLVFLEREDNPLELISSSAVSIYKNVAKRIEGIVNVEDDEERRVAEKEHADEISLIDFLSTVGPMELASIVMAVASIGFVFSLNPFSAESSWFFGIFHHEPKSYQWVAYIAILVSLNGILLGYIFTKEETYRIDNKQVEPKGEISKLIFHNFYLNELYQTVFVKPLLWIGPKINYFDRKIIDAAVNMVANLTVIFSSMNSWFEKAVIDNFINYTATTTGKIGSYTRQIQNGKAQSYLITIFVCLVLIMILLMLK</sequence>
<evidence type="ECO:0000256" key="3">
    <source>
        <dbReference type="ARBA" id="ARBA00022989"/>
    </source>
</evidence>
<keyword evidence="4 6" id="KW-0472">Membrane</keyword>
<feature type="transmembrane region" description="Helical" evidence="6">
    <location>
        <begin position="138"/>
        <end position="156"/>
    </location>
</feature>
<evidence type="ECO:0000313" key="9">
    <source>
        <dbReference type="EMBL" id="CAH0994676.1"/>
    </source>
</evidence>
<dbReference type="EMBL" id="CAKLPY010000001">
    <property type="protein sequence ID" value="CAH0994676.1"/>
    <property type="molecule type" value="Genomic_DNA"/>
</dbReference>
<keyword evidence="10" id="KW-1185">Reference proteome</keyword>
<proteinExistence type="predicted"/>
<dbReference type="NCBIfam" id="TIGR01974">
    <property type="entry name" value="NDH_I_L"/>
    <property type="match status" value="1"/>
</dbReference>
<feature type="domain" description="NADH-Ubiquinone oxidoreductase (complex I) chain 5 N-terminal" evidence="8">
    <location>
        <begin position="65"/>
        <end position="115"/>
    </location>
</feature>
<evidence type="ECO:0000256" key="5">
    <source>
        <dbReference type="RuleBase" id="RU000320"/>
    </source>
</evidence>
<feature type="transmembrane region" description="Helical" evidence="6">
    <location>
        <begin position="329"/>
        <end position="351"/>
    </location>
</feature>
<accession>A0ABM9ALR6</accession>
<name>A0ABM9ALR6_9BACT</name>
<evidence type="ECO:0000256" key="1">
    <source>
        <dbReference type="ARBA" id="ARBA00004127"/>
    </source>
</evidence>
<dbReference type="InterPro" id="IPR003945">
    <property type="entry name" value="NU5C-like"/>
</dbReference>
<evidence type="ECO:0000256" key="6">
    <source>
        <dbReference type="SAM" id="Phobius"/>
    </source>
</evidence>
<feature type="transmembrane region" description="Helical" evidence="6">
    <location>
        <begin position="414"/>
        <end position="434"/>
    </location>
</feature>
<feature type="transmembrane region" description="Helical" evidence="6">
    <location>
        <begin position="278"/>
        <end position="298"/>
    </location>
</feature>
<evidence type="ECO:0000256" key="2">
    <source>
        <dbReference type="ARBA" id="ARBA00022692"/>
    </source>
</evidence>
<feature type="transmembrane region" description="Helical" evidence="6">
    <location>
        <begin position="6"/>
        <end position="23"/>
    </location>
</feature>
<evidence type="ECO:0000259" key="7">
    <source>
        <dbReference type="Pfam" id="PF00361"/>
    </source>
</evidence>